<proteinExistence type="predicted"/>
<accession>A0AA38J735</accession>
<dbReference type="AlphaFoldDB" id="A0AA38J735"/>
<protein>
    <submittedName>
        <fullName evidence="1">Uncharacterized protein</fullName>
    </submittedName>
</protein>
<name>A0AA38J735_9CUCU</name>
<organism evidence="1 2">
    <name type="scientific">Zophobas morio</name>
    <dbReference type="NCBI Taxonomy" id="2755281"/>
    <lineage>
        <taxon>Eukaryota</taxon>
        <taxon>Metazoa</taxon>
        <taxon>Ecdysozoa</taxon>
        <taxon>Arthropoda</taxon>
        <taxon>Hexapoda</taxon>
        <taxon>Insecta</taxon>
        <taxon>Pterygota</taxon>
        <taxon>Neoptera</taxon>
        <taxon>Endopterygota</taxon>
        <taxon>Coleoptera</taxon>
        <taxon>Polyphaga</taxon>
        <taxon>Cucujiformia</taxon>
        <taxon>Tenebrionidae</taxon>
        <taxon>Zophobas</taxon>
    </lineage>
</organism>
<dbReference type="EMBL" id="JALNTZ010000001">
    <property type="protein sequence ID" value="KAJ3666731.1"/>
    <property type="molecule type" value="Genomic_DNA"/>
</dbReference>
<gene>
    <name evidence="1" type="ORF">Zmor_002163</name>
</gene>
<evidence type="ECO:0000313" key="1">
    <source>
        <dbReference type="EMBL" id="KAJ3666731.1"/>
    </source>
</evidence>
<comment type="caution">
    <text evidence="1">The sequence shown here is derived from an EMBL/GenBank/DDBJ whole genome shotgun (WGS) entry which is preliminary data.</text>
</comment>
<sequence length="87" mass="9825">MAQLRKDQEEDVDIGPLLKWKEDGVERPGWSEISNESPTFKALWAQWGFLRVENGLLQRAWESPGGKHTTMQLVVPATSQGTTSRDT</sequence>
<reference evidence="1" key="1">
    <citation type="journal article" date="2023" name="G3 (Bethesda)">
        <title>Whole genome assemblies of Zophobas morio and Tenebrio molitor.</title>
        <authorList>
            <person name="Kaur S."/>
            <person name="Stinson S.A."/>
            <person name="diCenzo G.C."/>
        </authorList>
    </citation>
    <scope>NUCLEOTIDE SEQUENCE</scope>
    <source>
        <strain evidence="1">QUZm001</strain>
    </source>
</reference>
<dbReference type="Proteomes" id="UP001168821">
    <property type="component" value="Unassembled WGS sequence"/>
</dbReference>
<keyword evidence="2" id="KW-1185">Reference proteome</keyword>
<evidence type="ECO:0000313" key="2">
    <source>
        <dbReference type="Proteomes" id="UP001168821"/>
    </source>
</evidence>